<evidence type="ECO:0000313" key="2">
    <source>
        <dbReference type="Proteomes" id="UP000828941"/>
    </source>
</evidence>
<accession>A0ACB9PYE9</accession>
<keyword evidence="2" id="KW-1185">Reference proteome</keyword>
<organism evidence="1 2">
    <name type="scientific">Bauhinia variegata</name>
    <name type="common">Purple orchid tree</name>
    <name type="synonym">Phanera variegata</name>
    <dbReference type="NCBI Taxonomy" id="167791"/>
    <lineage>
        <taxon>Eukaryota</taxon>
        <taxon>Viridiplantae</taxon>
        <taxon>Streptophyta</taxon>
        <taxon>Embryophyta</taxon>
        <taxon>Tracheophyta</taxon>
        <taxon>Spermatophyta</taxon>
        <taxon>Magnoliopsida</taxon>
        <taxon>eudicotyledons</taxon>
        <taxon>Gunneridae</taxon>
        <taxon>Pentapetalae</taxon>
        <taxon>rosids</taxon>
        <taxon>fabids</taxon>
        <taxon>Fabales</taxon>
        <taxon>Fabaceae</taxon>
        <taxon>Cercidoideae</taxon>
        <taxon>Cercideae</taxon>
        <taxon>Bauhiniinae</taxon>
        <taxon>Bauhinia</taxon>
    </lineage>
</organism>
<dbReference type="Proteomes" id="UP000828941">
    <property type="component" value="Chromosome 2"/>
</dbReference>
<sequence>MEGGSYLDTILVPLSLFLTVAYHVYLCHTIKNRPSRTTFGTNKVKRKAWCSSLNQGDDKKAMLVVQSVRNALMVAILVATITILVSLALAALSNNSYNSDHLFSSGFFGSKSDKIYVLKYGSASFFLLMSFLCSSMAVGFLIDANLLMNSYGELLTLEYMQTIIERGLTVALIGTRLLCVTFPLLMWMLGPVPVLFSSLALIWVLHGFDFVCK</sequence>
<comment type="caution">
    <text evidence="1">The sequence shown here is derived from an EMBL/GenBank/DDBJ whole genome shotgun (WGS) entry which is preliminary data.</text>
</comment>
<evidence type="ECO:0000313" key="1">
    <source>
        <dbReference type="EMBL" id="KAI4353558.1"/>
    </source>
</evidence>
<reference evidence="1 2" key="1">
    <citation type="journal article" date="2022" name="DNA Res.">
        <title>Chromosomal-level genome assembly of the orchid tree Bauhinia variegata (Leguminosae; Cercidoideae) supports the allotetraploid origin hypothesis of Bauhinia.</title>
        <authorList>
            <person name="Zhong Y."/>
            <person name="Chen Y."/>
            <person name="Zheng D."/>
            <person name="Pang J."/>
            <person name="Liu Y."/>
            <person name="Luo S."/>
            <person name="Meng S."/>
            <person name="Qian L."/>
            <person name="Wei D."/>
            <person name="Dai S."/>
            <person name="Zhou R."/>
        </authorList>
    </citation>
    <scope>NUCLEOTIDE SEQUENCE [LARGE SCALE GENOMIC DNA]</scope>
    <source>
        <strain evidence="1">BV-YZ2020</strain>
    </source>
</reference>
<name>A0ACB9PYE9_BAUVA</name>
<dbReference type="EMBL" id="CM039427">
    <property type="protein sequence ID" value="KAI4353558.1"/>
    <property type="molecule type" value="Genomic_DNA"/>
</dbReference>
<gene>
    <name evidence="1" type="ORF">L6164_002497</name>
</gene>
<protein>
    <submittedName>
        <fullName evidence="1">Uncharacterized protein</fullName>
    </submittedName>
</protein>
<proteinExistence type="predicted"/>